<reference evidence="1 2" key="1">
    <citation type="submission" date="2024-03" db="EMBL/GenBank/DDBJ databases">
        <title>Human intestinal bacterial collection.</title>
        <authorList>
            <person name="Pauvert C."/>
            <person name="Hitch T.C.A."/>
            <person name="Clavel T."/>
        </authorList>
    </citation>
    <scope>NUCLEOTIDE SEQUENCE [LARGE SCALE GENOMIC DNA]</scope>
    <source>
        <strain evidence="1 2">CLA-KB-H122</strain>
    </source>
</reference>
<sequence length="167" mass="19594">MKATNRIPDRRVVRPLTARILRSFLVASERSHHHIYALWEHASVLSFSIKNADGEYLSLREFFGRGDAVAPDDPLIVIFHEVHIETVEELTAEYIERIYESFLYHHCEMGLRRNAPLRLTPESIRRYGLTEADAVLVGDHLEVLNEMIRRKLQQRYDELKVLDCIRK</sequence>
<dbReference type="RefSeq" id="WP_349093933.1">
    <property type="nucleotide sequence ID" value="NZ_JBBMFL010000004.1"/>
</dbReference>
<evidence type="ECO:0000313" key="1">
    <source>
        <dbReference type="EMBL" id="MEQ2544322.1"/>
    </source>
</evidence>
<comment type="caution">
    <text evidence="1">The sequence shown here is derived from an EMBL/GenBank/DDBJ whole genome shotgun (WGS) entry which is preliminary data.</text>
</comment>
<name>A0ABV1GV93_9BACT</name>
<protein>
    <submittedName>
        <fullName evidence="1">Uncharacterized protein</fullName>
    </submittedName>
</protein>
<evidence type="ECO:0000313" key="2">
    <source>
        <dbReference type="Proteomes" id="UP001460202"/>
    </source>
</evidence>
<gene>
    <name evidence="1" type="ORF">WMO46_05090</name>
</gene>
<keyword evidence="2" id="KW-1185">Reference proteome</keyword>
<accession>A0ABV1GV93</accession>
<proteinExistence type="predicted"/>
<organism evidence="1 2">
    <name type="scientific">Alistipes intestinihominis</name>
    <dbReference type="NCBI Taxonomy" id="3133172"/>
    <lineage>
        <taxon>Bacteria</taxon>
        <taxon>Pseudomonadati</taxon>
        <taxon>Bacteroidota</taxon>
        <taxon>Bacteroidia</taxon>
        <taxon>Bacteroidales</taxon>
        <taxon>Rikenellaceae</taxon>
        <taxon>Alistipes</taxon>
    </lineage>
</organism>
<dbReference type="EMBL" id="JBBMFL010000004">
    <property type="protein sequence ID" value="MEQ2544322.1"/>
    <property type="molecule type" value="Genomic_DNA"/>
</dbReference>
<dbReference type="Proteomes" id="UP001460202">
    <property type="component" value="Unassembled WGS sequence"/>
</dbReference>